<evidence type="ECO:0000256" key="3">
    <source>
        <dbReference type="ARBA" id="ARBA00022679"/>
    </source>
</evidence>
<dbReference type="FunFam" id="3.80.10.10:FF:000298">
    <property type="entry name" value="Putative LRR receptor-like serine/threonine-protein kinase"/>
    <property type="match status" value="1"/>
</dbReference>
<feature type="domain" description="Malectin" evidence="8">
    <location>
        <begin position="231"/>
        <end position="355"/>
    </location>
</feature>
<reference evidence="10" key="2">
    <citation type="journal article" date="2017" name="Nat. Plants">
        <title>The Aegilops tauschii genome reveals multiple impacts of transposons.</title>
        <authorList>
            <person name="Zhao G."/>
            <person name="Zou C."/>
            <person name="Li K."/>
            <person name="Wang K."/>
            <person name="Li T."/>
            <person name="Gao L."/>
            <person name="Zhang X."/>
            <person name="Wang H."/>
            <person name="Yang Z."/>
            <person name="Liu X."/>
            <person name="Jiang W."/>
            <person name="Mao L."/>
            <person name="Kong X."/>
            <person name="Jiao Y."/>
            <person name="Jia J."/>
        </authorList>
    </citation>
    <scope>NUCLEOTIDE SEQUENCE [LARGE SCALE GENOMIC DNA]</scope>
    <source>
        <strain evidence="10">cv. AL8/78</strain>
    </source>
</reference>
<protein>
    <recommendedName>
        <fullName evidence="1">non-specific serine/threonine protein kinase</fullName>
        <ecNumber evidence="1">2.7.11.1</ecNumber>
    </recommendedName>
</protein>
<evidence type="ECO:0000313" key="9">
    <source>
        <dbReference type="EnsemblPlants" id="AET2Gv20923800.12"/>
    </source>
</evidence>
<evidence type="ECO:0000259" key="8">
    <source>
        <dbReference type="Pfam" id="PF11721"/>
    </source>
</evidence>
<evidence type="ECO:0000313" key="10">
    <source>
        <dbReference type="Proteomes" id="UP000015105"/>
    </source>
</evidence>
<accession>A0A453CQ74</accession>
<dbReference type="AlphaFoldDB" id="A0A453CQ74"/>
<dbReference type="InterPro" id="IPR032675">
    <property type="entry name" value="LRR_dom_sf"/>
</dbReference>
<keyword evidence="5" id="KW-0547">Nucleotide-binding</keyword>
<dbReference type="Gene3D" id="3.80.10.10">
    <property type="entry name" value="Ribonuclease Inhibitor"/>
    <property type="match status" value="1"/>
</dbReference>
<dbReference type="GO" id="GO:0005886">
    <property type="term" value="C:plasma membrane"/>
    <property type="evidence" value="ECO:0007669"/>
    <property type="project" value="TreeGrafter"/>
</dbReference>
<organism evidence="9 10">
    <name type="scientific">Aegilops tauschii subsp. strangulata</name>
    <name type="common">Goatgrass</name>
    <dbReference type="NCBI Taxonomy" id="200361"/>
    <lineage>
        <taxon>Eukaryota</taxon>
        <taxon>Viridiplantae</taxon>
        <taxon>Streptophyta</taxon>
        <taxon>Embryophyta</taxon>
        <taxon>Tracheophyta</taxon>
        <taxon>Spermatophyta</taxon>
        <taxon>Magnoliopsida</taxon>
        <taxon>Liliopsida</taxon>
        <taxon>Poales</taxon>
        <taxon>Poaceae</taxon>
        <taxon>BOP clade</taxon>
        <taxon>Pooideae</taxon>
        <taxon>Triticodae</taxon>
        <taxon>Triticeae</taxon>
        <taxon>Triticinae</taxon>
        <taxon>Aegilops</taxon>
    </lineage>
</organism>
<dbReference type="GO" id="GO:0005524">
    <property type="term" value="F:ATP binding"/>
    <property type="evidence" value="ECO:0007669"/>
    <property type="project" value="UniProtKB-KW"/>
</dbReference>
<keyword evidence="7" id="KW-0325">Glycoprotein</keyword>
<keyword evidence="10" id="KW-1185">Reference proteome</keyword>
<evidence type="ECO:0000256" key="4">
    <source>
        <dbReference type="ARBA" id="ARBA00022729"/>
    </source>
</evidence>
<dbReference type="InterPro" id="IPR021720">
    <property type="entry name" value="Malectin_dom"/>
</dbReference>
<name>A0A453CQ74_AEGTS</name>
<reference evidence="9" key="4">
    <citation type="submission" date="2019-03" db="UniProtKB">
        <authorList>
            <consortium name="EnsemblPlants"/>
        </authorList>
    </citation>
    <scope>IDENTIFICATION</scope>
</reference>
<dbReference type="GO" id="GO:0004674">
    <property type="term" value="F:protein serine/threonine kinase activity"/>
    <property type="evidence" value="ECO:0007669"/>
    <property type="project" value="UniProtKB-EC"/>
</dbReference>
<evidence type="ECO:0000256" key="7">
    <source>
        <dbReference type="ARBA" id="ARBA00023180"/>
    </source>
</evidence>
<dbReference type="PANTHER" id="PTHR48006:SF41">
    <property type="entry name" value="OS04G0616500 PROTEIN"/>
    <property type="match status" value="1"/>
</dbReference>
<sequence>SDNDFTGQIPDYIGSWNLTDLRFQGNSFQGPLPATLSNLVQLTSLRIGDIVNGSSSSLAFISNMTSLNTLVLRNCRISDTLLSVNFSKFTSLNLLDLSFNNITGQVPQTLLNLNSLGFLFLGNNSLSGSLPSSVGPMLKNLDFSYNQLTGSVPSWARNSQLNLVANNFGADISSNRFVHIMIPTSSKLLCSLSLNFEFKMLIFCICSALPTGLDCLQRNTPCFLGSPKSSSFAVDCGSDRPISGSDNSLYQPDAATLGAASYYVTGEPTWGASNVGRFMDASNVSSIIYSSHQFLNTLDTELFRNARMSPSSLRYYGIGLENGNYTVTLQFAEFAFPDAQSWKSRGRRVFDIYVQVGSR</sequence>
<proteinExistence type="predicted"/>
<keyword evidence="6" id="KW-0067">ATP-binding</keyword>
<evidence type="ECO:0000256" key="6">
    <source>
        <dbReference type="ARBA" id="ARBA00022840"/>
    </source>
</evidence>
<reference evidence="10" key="1">
    <citation type="journal article" date="2014" name="Science">
        <title>Ancient hybridizations among the ancestral genomes of bread wheat.</title>
        <authorList>
            <consortium name="International Wheat Genome Sequencing Consortium,"/>
            <person name="Marcussen T."/>
            <person name="Sandve S.R."/>
            <person name="Heier L."/>
            <person name="Spannagl M."/>
            <person name="Pfeifer M."/>
            <person name="Jakobsen K.S."/>
            <person name="Wulff B.B."/>
            <person name="Steuernagel B."/>
            <person name="Mayer K.F."/>
            <person name="Olsen O.A."/>
        </authorList>
    </citation>
    <scope>NUCLEOTIDE SEQUENCE [LARGE SCALE GENOMIC DNA]</scope>
    <source>
        <strain evidence="10">cv. AL8/78</strain>
    </source>
</reference>
<keyword evidence="3" id="KW-0808">Transferase</keyword>
<dbReference type="PANTHER" id="PTHR48006">
    <property type="entry name" value="LEUCINE-RICH REPEAT-CONTAINING PROTEIN DDB_G0281931-RELATED"/>
    <property type="match status" value="1"/>
</dbReference>
<dbReference type="Gramene" id="AET2Gv20923800.12">
    <property type="protein sequence ID" value="AET2Gv20923800.12"/>
    <property type="gene ID" value="AET2Gv20923800"/>
</dbReference>
<dbReference type="SUPFAM" id="SSF52058">
    <property type="entry name" value="L domain-like"/>
    <property type="match status" value="1"/>
</dbReference>
<dbReference type="Gene3D" id="2.60.120.430">
    <property type="entry name" value="Galactose-binding lectin"/>
    <property type="match status" value="1"/>
</dbReference>
<evidence type="ECO:0000256" key="1">
    <source>
        <dbReference type="ARBA" id="ARBA00012513"/>
    </source>
</evidence>
<evidence type="ECO:0000256" key="5">
    <source>
        <dbReference type="ARBA" id="ARBA00022741"/>
    </source>
</evidence>
<dbReference type="InterPro" id="IPR001611">
    <property type="entry name" value="Leu-rich_rpt"/>
</dbReference>
<dbReference type="EC" id="2.7.11.1" evidence="1"/>
<dbReference type="Pfam" id="PF11721">
    <property type="entry name" value="Malectin"/>
    <property type="match status" value="1"/>
</dbReference>
<dbReference type="Pfam" id="PF00560">
    <property type="entry name" value="LRR_1"/>
    <property type="match status" value="3"/>
</dbReference>
<keyword evidence="4" id="KW-0732">Signal</keyword>
<dbReference type="Proteomes" id="UP000015105">
    <property type="component" value="Chromosome 2D"/>
</dbReference>
<reference evidence="9" key="5">
    <citation type="journal article" date="2021" name="G3 (Bethesda)">
        <title>Aegilops tauschii genome assembly Aet v5.0 features greater sequence contiguity and improved annotation.</title>
        <authorList>
            <person name="Wang L."/>
            <person name="Zhu T."/>
            <person name="Rodriguez J.C."/>
            <person name="Deal K.R."/>
            <person name="Dubcovsky J."/>
            <person name="McGuire P.E."/>
            <person name="Lux T."/>
            <person name="Spannagl M."/>
            <person name="Mayer K.F.X."/>
            <person name="Baldrich P."/>
            <person name="Meyers B.C."/>
            <person name="Huo N."/>
            <person name="Gu Y.Q."/>
            <person name="Zhou H."/>
            <person name="Devos K.M."/>
            <person name="Bennetzen J.L."/>
            <person name="Unver T."/>
            <person name="Budak H."/>
            <person name="Gulick P.J."/>
            <person name="Galiba G."/>
            <person name="Kalapos B."/>
            <person name="Nelson D.R."/>
            <person name="Li P."/>
            <person name="You F.M."/>
            <person name="Luo M.C."/>
            <person name="Dvorak J."/>
        </authorList>
    </citation>
    <scope>NUCLEOTIDE SEQUENCE [LARGE SCALE GENOMIC DNA]</scope>
    <source>
        <strain evidence="9">cv. AL8/78</strain>
    </source>
</reference>
<evidence type="ECO:0000256" key="2">
    <source>
        <dbReference type="ARBA" id="ARBA00022553"/>
    </source>
</evidence>
<dbReference type="EnsemblPlants" id="AET2Gv20923800.12">
    <property type="protein sequence ID" value="AET2Gv20923800.12"/>
    <property type="gene ID" value="AET2Gv20923800"/>
</dbReference>
<dbReference type="InterPro" id="IPR051824">
    <property type="entry name" value="LRR_Rcpt-Like_S/T_Kinase"/>
</dbReference>
<keyword evidence="2" id="KW-0597">Phosphoprotein</keyword>
<reference evidence="9" key="3">
    <citation type="journal article" date="2017" name="Nature">
        <title>Genome sequence of the progenitor of the wheat D genome Aegilops tauschii.</title>
        <authorList>
            <person name="Luo M.C."/>
            <person name="Gu Y.Q."/>
            <person name="Puiu D."/>
            <person name="Wang H."/>
            <person name="Twardziok S.O."/>
            <person name="Deal K.R."/>
            <person name="Huo N."/>
            <person name="Zhu T."/>
            <person name="Wang L."/>
            <person name="Wang Y."/>
            <person name="McGuire P.E."/>
            <person name="Liu S."/>
            <person name="Long H."/>
            <person name="Ramasamy R.K."/>
            <person name="Rodriguez J.C."/>
            <person name="Van S.L."/>
            <person name="Yuan L."/>
            <person name="Wang Z."/>
            <person name="Xia Z."/>
            <person name="Xiao L."/>
            <person name="Anderson O.D."/>
            <person name="Ouyang S."/>
            <person name="Liang Y."/>
            <person name="Zimin A.V."/>
            <person name="Pertea G."/>
            <person name="Qi P."/>
            <person name="Bennetzen J.L."/>
            <person name="Dai X."/>
            <person name="Dawson M.W."/>
            <person name="Muller H.G."/>
            <person name="Kugler K."/>
            <person name="Rivarola-Duarte L."/>
            <person name="Spannagl M."/>
            <person name="Mayer K.F.X."/>
            <person name="Lu F.H."/>
            <person name="Bevan M.W."/>
            <person name="Leroy P."/>
            <person name="Li P."/>
            <person name="You F.M."/>
            <person name="Sun Q."/>
            <person name="Liu Z."/>
            <person name="Lyons E."/>
            <person name="Wicker T."/>
            <person name="Salzberg S.L."/>
            <person name="Devos K.M."/>
            <person name="Dvorak J."/>
        </authorList>
    </citation>
    <scope>NUCLEOTIDE SEQUENCE [LARGE SCALE GENOMIC DNA]</scope>
    <source>
        <strain evidence="9">cv. AL8/78</strain>
    </source>
</reference>